<reference evidence="1" key="1">
    <citation type="submission" date="2023-03" db="EMBL/GenBank/DDBJ databases">
        <title>Massive genome expansion in bonnet fungi (Mycena s.s.) driven by repeated elements and novel gene families across ecological guilds.</title>
        <authorList>
            <consortium name="Lawrence Berkeley National Laboratory"/>
            <person name="Harder C.B."/>
            <person name="Miyauchi S."/>
            <person name="Viragh M."/>
            <person name="Kuo A."/>
            <person name="Thoen E."/>
            <person name="Andreopoulos B."/>
            <person name="Lu D."/>
            <person name="Skrede I."/>
            <person name="Drula E."/>
            <person name="Henrissat B."/>
            <person name="Morin E."/>
            <person name="Kohler A."/>
            <person name="Barry K."/>
            <person name="LaButti K."/>
            <person name="Morin E."/>
            <person name="Salamov A."/>
            <person name="Lipzen A."/>
            <person name="Mereny Z."/>
            <person name="Hegedus B."/>
            <person name="Baldrian P."/>
            <person name="Stursova M."/>
            <person name="Weitz H."/>
            <person name="Taylor A."/>
            <person name="Grigoriev I.V."/>
            <person name="Nagy L.G."/>
            <person name="Martin F."/>
            <person name="Kauserud H."/>
        </authorList>
    </citation>
    <scope>NUCLEOTIDE SEQUENCE</scope>
    <source>
        <strain evidence="1">CBHHK188m</strain>
    </source>
</reference>
<dbReference type="AlphaFoldDB" id="A0AAD7JMN4"/>
<organism evidence="1 2">
    <name type="scientific">Mycena maculata</name>
    <dbReference type="NCBI Taxonomy" id="230809"/>
    <lineage>
        <taxon>Eukaryota</taxon>
        <taxon>Fungi</taxon>
        <taxon>Dikarya</taxon>
        <taxon>Basidiomycota</taxon>
        <taxon>Agaricomycotina</taxon>
        <taxon>Agaricomycetes</taxon>
        <taxon>Agaricomycetidae</taxon>
        <taxon>Agaricales</taxon>
        <taxon>Marasmiineae</taxon>
        <taxon>Mycenaceae</taxon>
        <taxon>Mycena</taxon>
    </lineage>
</organism>
<keyword evidence="2" id="KW-1185">Reference proteome</keyword>
<protein>
    <submittedName>
        <fullName evidence="1">Uncharacterized protein</fullName>
    </submittedName>
</protein>
<sequence length="208" mass="22684">MGVGLRSPLHGHAPAWAWSARRAWGAGERGARGREMTSGRGNADGEEVVEPRNGRYQRAHARPCYPPRPRSLVPSVFIRVVAVRFVNLVPSMCVEHLVAGGGSGSVGGGVLEGMVRRAMTGIREQQTQVVRHRPSHSASHVPSNTSVSAGSSCSLAFPNYHCQLPAQRLPPQLHRAPLCAVINRRLHPRRCKSRRLCYEGGHSQCKQL</sequence>
<proteinExistence type="predicted"/>
<evidence type="ECO:0000313" key="2">
    <source>
        <dbReference type="Proteomes" id="UP001215280"/>
    </source>
</evidence>
<evidence type="ECO:0000313" key="1">
    <source>
        <dbReference type="EMBL" id="KAJ7768165.1"/>
    </source>
</evidence>
<accession>A0AAD7JMN4</accession>
<comment type="caution">
    <text evidence="1">The sequence shown here is derived from an EMBL/GenBank/DDBJ whole genome shotgun (WGS) entry which is preliminary data.</text>
</comment>
<dbReference type="EMBL" id="JARJLG010000028">
    <property type="protein sequence ID" value="KAJ7768165.1"/>
    <property type="molecule type" value="Genomic_DNA"/>
</dbReference>
<dbReference type="Proteomes" id="UP001215280">
    <property type="component" value="Unassembled WGS sequence"/>
</dbReference>
<gene>
    <name evidence="1" type="ORF">DFH07DRAFT_307242</name>
</gene>
<name>A0AAD7JMN4_9AGAR</name>